<organism evidence="3 5">
    <name type="scientific">Mycobacterium tuberculosis</name>
    <dbReference type="NCBI Taxonomy" id="1773"/>
    <lineage>
        <taxon>Bacteria</taxon>
        <taxon>Bacillati</taxon>
        <taxon>Actinomycetota</taxon>
        <taxon>Actinomycetes</taxon>
        <taxon>Mycobacteriales</taxon>
        <taxon>Mycobacteriaceae</taxon>
        <taxon>Mycobacterium</taxon>
        <taxon>Mycobacterium tuberculosis complex</taxon>
    </lineage>
</organism>
<protein>
    <submittedName>
        <fullName evidence="3">Uncharacterized protein</fullName>
    </submittedName>
</protein>
<dbReference type="Proteomes" id="UP000038802">
    <property type="component" value="Unassembled WGS sequence"/>
</dbReference>
<accession>A0A0T9XTN8</accession>
<dbReference type="EMBL" id="CSAJ01000489">
    <property type="protein sequence ID" value="COW75126.1"/>
    <property type="molecule type" value="Genomic_DNA"/>
</dbReference>
<dbReference type="EMBL" id="CSAE01000165">
    <property type="protein sequence ID" value="COV64133.1"/>
    <property type="molecule type" value="Genomic_DNA"/>
</dbReference>
<evidence type="ECO:0000313" key="6">
    <source>
        <dbReference type="Proteomes" id="UP000039217"/>
    </source>
</evidence>
<evidence type="ECO:0000313" key="3">
    <source>
        <dbReference type="EMBL" id="COV64133.1"/>
    </source>
</evidence>
<proteinExistence type="predicted"/>
<dbReference type="Proteomes" id="UP000039217">
    <property type="component" value="Unassembled WGS sequence"/>
</dbReference>
<dbReference type="AlphaFoldDB" id="A0A0T9XTN8"/>
<feature type="compositionally biased region" description="Low complexity" evidence="1">
    <location>
        <begin position="32"/>
        <end position="47"/>
    </location>
</feature>
<evidence type="ECO:0000313" key="7">
    <source>
        <dbReference type="Proteomes" id="UP000044938"/>
    </source>
</evidence>
<evidence type="ECO:0000313" key="5">
    <source>
        <dbReference type="Proteomes" id="UP000038802"/>
    </source>
</evidence>
<gene>
    <name evidence="2" type="ORF">ERS007661_01326</name>
    <name evidence="3" type="ORF">ERS007703_01779</name>
    <name evidence="4" type="ORF">ERS007720_03208</name>
</gene>
<feature type="region of interest" description="Disordered" evidence="1">
    <location>
        <begin position="32"/>
        <end position="66"/>
    </location>
</feature>
<evidence type="ECO:0000313" key="4">
    <source>
        <dbReference type="EMBL" id="COW75126.1"/>
    </source>
</evidence>
<evidence type="ECO:0000313" key="2">
    <source>
        <dbReference type="EMBL" id="CNU89052.1"/>
    </source>
</evidence>
<reference evidence="5 6" key="1">
    <citation type="submission" date="2015-03" db="EMBL/GenBank/DDBJ databases">
        <authorList>
            <consortium name="Pathogen Informatics"/>
        </authorList>
    </citation>
    <scope>NUCLEOTIDE SEQUENCE [LARGE SCALE GENOMIC DNA]</scope>
    <source>
        <strain evidence="2 6">D00501624</strain>
        <strain evidence="5">K00500041</strain>
        <strain evidence="4 7">M09401471</strain>
    </source>
</reference>
<dbReference type="Proteomes" id="UP000044938">
    <property type="component" value="Unassembled WGS sequence"/>
</dbReference>
<reference evidence="3" key="2">
    <citation type="submission" date="2015-03" db="EMBL/GenBank/DDBJ databases">
        <authorList>
            <person name="Murphy D."/>
        </authorList>
    </citation>
    <scope>NUCLEOTIDE SEQUENCE [LARGE SCALE GENOMIC DNA]</scope>
    <source>
        <strain evidence="3">K00500041</strain>
    </source>
</reference>
<dbReference type="EMBL" id="CQQC01000356">
    <property type="protein sequence ID" value="CNU89052.1"/>
    <property type="molecule type" value="Genomic_DNA"/>
</dbReference>
<evidence type="ECO:0000256" key="1">
    <source>
        <dbReference type="SAM" id="MobiDB-lite"/>
    </source>
</evidence>
<sequence length="66" mass="6332">MPTSVGRTTSSARPVPTAIQLFGNKEAAAITAAPKSASSAAAAPASSGTNTGADGTIPMALNTTQS</sequence>
<name>A0A0T9XTN8_MYCTX</name>